<keyword evidence="1" id="KW-0378">Hydrolase</keyword>
<dbReference type="EMBL" id="BGZN01000026">
    <property type="protein sequence ID" value="GBR74021.1"/>
    <property type="molecule type" value="Genomic_DNA"/>
</dbReference>
<proteinExistence type="predicted"/>
<sequence>LHDTFGEGRVLKVFGKGAEQALEIQFARARKSLLVKYAKMNKL</sequence>
<keyword evidence="1" id="KW-0067">ATP-binding</keyword>
<evidence type="ECO:0000313" key="2">
    <source>
        <dbReference type="Proteomes" id="UP000269352"/>
    </source>
</evidence>
<feature type="non-terminal residue" evidence="1">
    <location>
        <position position="1"/>
    </location>
</feature>
<dbReference type="GO" id="GO:0004386">
    <property type="term" value="F:helicase activity"/>
    <property type="evidence" value="ECO:0007669"/>
    <property type="project" value="UniProtKB-KW"/>
</dbReference>
<accession>A0A388TB74</accession>
<keyword evidence="1" id="KW-0547">Nucleotide-binding</keyword>
<keyword evidence="1" id="KW-0347">Helicase</keyword>
<reference evidence="1 2" key="1">
    <citation type="journal article" date="2019" name="ISME J.">
        <title>Genome analyses of uncultured TG2/ZB3 bacteria in 'Margulisbacteria' specifically attached to ectosymbiotic spirochetes of protists in the termite gut.</title>
        <authorList>
            <person name="Utami Y.D."/>
            <person name="Kuwahara H."/>
            <person name="Igai K."/>
            <person name="Murakami T."/>
            <person name="Sugaya K."/>
            <person name="Morikawa T."/>
            <person name="Nagura Y."/>
            <person name="Yuki M."/>
            <person name="Deevong P."/>
            <person name="Inoue T."/>
            <person name="Kihara K."/>
            <person name="Lo N."/>
            <person name="Yamada A."/>
            <person name="Ohkuma M."/>
            <person name="Hongoh Y."/>
        </authorList>
    </citation>
    <scope>NUCLEOTIDE SEQUENCE [LARGE SCALE GENOMIC DNA]</scope>
    <source>
        <strain evidence="1">NkOx7-01</strain>
    </source>
</reference>
<comment type="caution">
    <text evidence="1">The sequence shown here is derived from an EMBL/GenBank/DDBJ whole genome shotgun (WGS) entry which is preliminary data.</text>
</comment>
<protein>
    <submittedName>
        <fullName evidence="1">Superfamily I DNA or RNA helicase</fullName>
    </submittedName>
</protein>
<gene>
    <name evidence="1" type="ORF">NO1_1263</name>
</gene>
<keyword evidence="2" id="KW-1185">Reference proteome</keyword>
<name>A0A388TB74_TERA1</name>
<dbReference type="AlphaFoldDB" id="A0A388TB74"/>
<dbReference type="Proteomes" id="UP000269352">
    <property type="component" value="Unassembled WGS sequence"/>
</dbReference>
<evidence type="ECO:0000313" key="1">
    <source>
        <dbReference type="EMBL" id="GBR74021.1"/>
    </source>
</evidence>
<dbReference type="Pfam" id="PF21196">
    <property type="entry name" value="PcrA_UvrD_tudor"/>
    <property type="match status" value="1"/>
</dbReference>
<organism evidence="1 2">
    <name type="scientific">Termititenax aidoneus</name>
    <dbReference type="NCBI Taxonomy" id="2218524"/>
    <lineage>
        <taxon>Bacteria</taxon>
        <taxon>Bacillati</taxon>
        <taxon>Candidatus Margulisiibacteriota</taxon>
        <taxon>Candidatus Termititenacia</taxon>
        <taxon>Candidatus Termititenacales</taxon>
        <taxon>Candidatus Termititenacaceae</taxon>
        <taxon>Candidatus Termititenax</taxon>
    </lineage>
</organism>